<gene>
    <name evidence="2" type="ORF">EVOR1521_LOCUS30643</name>
</gene>
<evidence type="ECO:0000313" key="2">
    <source>
        <dbReference type="EMBL" id="CAJ1409589.1"/>
    </source>
</evidence>
<sequence length="193" mass="19314">MAVVGDGSWPCSGGRCGGWQPWHMWHWLSISGWSAVDGLVTWSGADIPAQAKARTVKNVTVAAGMIDENGPGETGPVIMIVALAAMAEIVAEGAMTVTVEEGGTTAGAGATALAPSGPAAGRAAIGEETGSARSVTATTLRAGTTASDVAHVGRAETRPAPSAKQAARWESAAERSAGCVVVASMKVSKGLFV</sequence>
<accession>A0AA36JPW8</accession>
<organism evidence="2 3">
    <name type="scientific">Effrenium voratum</name>
    <dbReference type="NCBI Taxonomy" id="2562239"/>
    <lineage>
        <taxon>Eukaryota</taxon>
        <taxon>Sar</taxon>
        <taxon>Alveolata</taxon>
        <taxon>Dinophyceae</taxon>
        <taxon>Suessiales</taxon>
        <taxon>Symbiodiniaceae</taxon>
        <taxon>Effrenium</taxon>
    </lineage>
</organism>
<keyword evidence="1" id="KW-0732">Signal</keyword>
<dbReference type="Proteomes" id="UP001178507">
    <property type="component" value="Unassembled WGS sequence"/>
</dbReference>
<keyword evidence="3" id="KW-1185">Reference proteome</keyword>
<comment type="caution">
    <text evidence="2">The sequence shown here is derived from an EMBL/GenBank/DDBJ whole genome shotgun (WGS) entry which is preliminary data.</text>
</comment>
<evidence type="ECO:0000256" key="1">
    <source>
        <dbReference type="SAM" id="SignalP"/>
    </source>
</evidence>
<dbReference type="EMBL" id="CAUJNA010003774">
    <property type="protein sequence ID" value="CAJ1409589.1"/>
    <property type="molecule type" value="Genomic_DNA"/>
</dbReference>
<feature type="chain" id="PRO_5041401015" evidence="1">
    <location>
        <begin position="39"/>
        <end position="193"/>
    </location>
</feature>
<proteinExistence type="predicted"/>
<protein>
    <submittedName>
        <fullName evidence="2">Uncharacterized protein</fullName>
    </submittedName>
</protein>
<dbReference type="AlphaFoldDB" id="A0AA36JPW8"/>
<feature type="signal peptide" evidence="1">
    <location>
        <begin position="1"/>
        <end position="38"/>
    </location>
</feature>
<name>A0AA36JPW8_9DINO</name>
<reference evidence="2" key="1">
    <citation type="submission" date="2023-08" db="EMBL/GenBank/DDBJ databases">
        <authorList>
            <person name="Chen Y."/>
            <person name="Shah S."/>
            <person name="Dougan E. K."/>
            <person name="Thang M."/>
            <person name="Chan C."/>
        </authorList>
    </citation>
    <scope>NUCLEOTIDE SEQUENCE</scope>
</reference>
<evidence type="ECO:0000313" key="3">
    <source>
        <dbReference type="Proteomes" id="UP001178507"/>
    </source>
</evidence>